<dbReference type="HOGENOM" id="CLU_1887337_0_0_1"/>
<keyword evidence="2" id="KW-1185">Reference proteome</keyword>
<reference evidence="1 2" key="1">
    <citation type="submission" date="2008-03" db="EMBL/GenBank/DDBJ databases">
        <title>The Genome Sequence of Verticillium dahliae VdLs.17.</title>
        <authorList>
            <consortium name="The Broad Institute Genome Sequencing Platform"/>
            <person name="Ma L.-J.J."/>
            <person name="Klosterman S.J."/>
            <person name="Subbarao K."/>
            <person name="Dobinson K."/>
            <person name="Veronese P."/>
            <person name="Kang S."/>
            <person name="Gold S.E."/>
            <person name="Young S."/>
            <person name="Jaffe D."/>
            <person name="Gnerre S."/>
            <person name="Berlin A."/>
            <person name="Heiman D."/>
            <person name="Hepburn T."/>
            <person name="Sykes S."/>
            <person name="Alvarado L."/>
            <person name="Kodira C.D."/>
            <person name="Lander E."/>
            <person name="Galagan J."/>
            <person name="Nusbaum C."/>
            <person name="Birren B."/>
        </authorList>
    </citation>
    <scope>NUCLEOTIDE SEQUENCE [LARGE SCALE GENOMIC DNA]</scope>
    <source>
        <strain evidence="2">VdLs.17 / ATCC MYA-4575 / FGSC 10137</strain>
    </source>
</reference>
<dbReference type="RefSeq" id="XP_009654594.1">
    <property type="nucleotide sequence ID" value="XM_009656299.1"/>
</dbReference>
<evidence type="ECO:0000313" key="2">
    <source>
        <dbReference type="Proteomes" id="UP000001611"/>
    </source>
</evidence>
<dbReference type="InParanoid" id="G2XAR3"/>
<dbReference type="EMBL" id="DS572710">
    <property type="protein sequence ID" value="EGY16230.1"/>
    <property type="molecule type" value="Genomic_DNA"/>
</dbReference>
<dbReference type="AlphaFoldDB" id="G2XAR3"/>
<organism evidence="1 2">
    <name type="scientific">Verticillium dahliae (strain VdLs.17 / ATCC MYA-4575 / FGSC 10137)</name>
    <name type="common">Verticillium wilt</name>
    <dbReference type="NCBI Taxonomy" id="498257"/>
    <lineage>
        <taxon>Eukaryota</taxon>
        <taxon>Fungi</taxon>
        <taxon>Dikarya</taxon>
        <taxon>Ascomycota</taxon>
        <taxon>Pezizomycotina</taxon>
        <taxon>Sordariomycetes</taxon>
        <taxon>Hypocreomycetidae</taxon>
        <taxon>Glomerellales</taxon>
        <taxon>Plectosphaerellaceae</taxon>
        <taxon>Verticillium</taxon>
    </lineage>
</organism>
<evidence type="ECO:0000313" key="1">
    <source>
        <dbReference type="EMBL" id="EGY16230.1"/>
    </source>
</evidence>
<gene>
    <name evidence="1" type="ORF">VDAG_07394</name>
</gene>
<reference evidence="2" key="2">
    <citation type="journal article" date="2011" name="PLoS Pathog.">
        <title>Comparative genomics yields insights into niche adaptation of plant vascular wilt pathogens.</title>
        <authorList>
            <person name="Klosterman S.J."/>
            <person name="Subbarao K.V."/>
            <person name="Kang S."/>
            <person name="Veronese P."/>
            <person name="Gold S.E."/>
            <person name="Thomma B.P.H.J."/>
            <person name="Chen Z."/>
            <person name="Henrissat B."/>
            <person name="Lee Y.-H."/>
            <person name="Park J."/>
            <person name="Garcia-Pedrajas M.D."/>
            <person name="Barbara D.J."/>
            <person name="Anchieta A."/>
            <person name="de Jonge R."/>
            <person name="Santhanam P."/>
            <person name="Maruthachalam K."/>
            <person name="Atallah Z."/>
            <person name="Amyotte S.G."/>
            <person name="Paz Z."/>
            <person name="Inderbitzin P."/>
            <person name="Hayes R.J."/>
            <person name="Heiman D.I."/>
            <person name="Young S."/>
            <person name="Zeng Q."/>
            <person name="Engels R."/>
            <person name="Galagan J."/>
            <person name="Cuomo C.A."/>
            <person name="Dobinson K.F."/>
            <person name="Ma L.-J."/>
        </authorList>
    </citation>
    <scope>NUCLEOTIDE SEQUENCE [LARGE SCALE GENOMIC DNA]</scope>
    <source>
        <strain evidence="2">VdLs.17 / ATCC MYA-4575 / FGSC 10137</strain>
    </source>
</reference>
<proteinExistence type="predicted"/>
<dbReference type="GeneID" id="20708857"/>
<name>G2XAR3_VERDV</name>
<sequence length="135" mass="16293">MHNRMTMPQLWLVTIGAIFREWNVLYRQFEVNLLWFQELGRTLSQGLSQLSLSRLRDEKDDRLSWLLRLCSAVTNIGMGEQNLVKYGWRRDRTFSVKAELMEVMRFNMRQLALFWPQQSAYHEGSESFYGYRFRD</sequence>
<protein>
    <submittedName>
        <fullName evidence="1">Uncharacterized protein</fullName>
    </submittedName>
</protein>
<dbReference type="Proteomes" id="UP000001611">
    <property type="component" value="Unassembled WGS sequence"/>
</dbReference>
<accession>G2XAR3</accession>
<dbReference type="KEGG" id="vda:VDAG_07394"/>